<dbReference type="GO" id="GO:0016157">
    <property type="term" value="F:sucrose synthase activity"/>
    <property type="evidence" value="ECO:0007669"/>
    <property type="project" value="UniProtKB-EC"/>
</dbReference>
<feature type="compositionally biased region" description="Basic and acidic residues" evidence="6">
    <location>
        <begin position="76"/>
        <end position="87"/>
    </location>
</feature>
<dbReference type="PANTHER" id="PTHR45839">
    <property type="match status" value="1"/>
</dbReference>
<evidence type="ECO:0000256" key="1">
    <source>
        <dbReference type="ARBA" id="ARBA00005894"/>
    </source>
</evidence>
<gene>
    <name evidence="7" type="primary">SUS5</name>
    <name evidence="7" type="ORF">CR513_40859</name>
</gene>
<dbReference type="STRING" id="157652.A0A371FKM6"/>
<evidence type="ECO:0000256" key="6">
    <source>
        <dbReference type="SAM" id="MobiDB-lite"/>
    </source>
</evidence>
<proteinExistence type="inferred from homology"/>
<dbReference type="InterPro" id="IPR012820">
    <property type="entry name" value="Sucrose_synthase_pln/cyn"/>
</dbReference>
<feature type="region of interest" description="Disordered" evidence="6">
    <location>
        <begin position="61"/>
        <end position="87"/>
    </location>
</feature>
<keyword evidence="3" id="KW-0328">Glycosyltransferase</keyword>
<sequence length="87" mass="10521">MALFCSYTWKIYANKMLNIRNIYTFWRWVNNEQKEAKQRYIKMFYNLMFKNLVKTIPVPSHEPQQLVSKKQSVKKQGTDKRSQSGLQ</sequence>
<dbReference type="EMBL" id="QJKJ01008735">
    <property type="protein sequence ID" value="RDX78812.1"/>
    <property type="molecule type" value="Genomic_DNA"/>
</dbReference>
<evidence type="ECO:0000256" key="3">
    <source>
        <dbReference type="ARBA" id="ARBA00022676"/>
    </source>
</evidence>
<reference evidence="7" key="1">
    <citation type="submission" date="2018-05" db="EMBL/GenBank/DDBJ databases">
        <title>Draft genome of Mucuna pruriens seed.</title>
        <authorList>
            <person name="Nnadi N.E."/>
            <person name="Vos R."/>
            <person name="Hasami M.H."/>
            <person name="Devisetty U.K."/>
            <person name="Aguiy J.C."/>
        </authorList>
    </citation>
    <scope>NUCLEOTIDE SEQUENCE [LARGE SCALE GENOMIC DNA]</scope>
    <source>
        <strain evidence="7">JCA_2017</strain>
    </source>
</reference>
<comment type="caution">
    <text evidence="7">The sequence shown here is derived from an EMBL/GenBank/DDBJ whole genome shotgun (WGS) entry which is preliminary data.</text>
</comment>
<feature type="non-terminal residue" evidence="7">
    <location>
        <position position="1"/>
    </location>
</feature>
<evidence type="ECO:0000313" key="8">
    <source>
        <dbReference type="Proteomes" id="UP000257109"/>
    </source>
</evidence>
<dbReference type="EC" id="2.4.1.13" evidence="2"/>
<evidence type="ECO:0000256" key="2">
    <source>
        <dbReference type="ARBA" id="ARBA00012540"/>
    </source>
</evidence>
<dbReference type="GO" id="GO:0005985">
    <property type="term" value="P:sucrose metabolic process"/>
    <property type="evidence" value="ECO:0007669"/>
    <property type="project" value="InterPro"/>
</dbReference>
<evidence type="ECO:0000256" key="5">
    <source>
        <dbReference type="ARBA" id="ARBA00049030"/>
    </source>
</evidence>
<dbReference type="PANTHER" id="PTHR45839:SF10">
    <property type="entry name" value="SUCROSE SYNTHASE"/>
    <property type="match status" value="1"/>
</dbReference>
<protein>
    <recommendedName>
        <fullName evidence="2">sucrose synthase</fullName>
        <ecNumber evidence="2">2.4.1.13</ecNumber>
    </recommendedName>
</protein>
<organism evidence="7 8">
    <name type="scientific">Mucuna pruriens</name>
    <name type="common">Velvet bean</name>
    <name type="synonym">Dolichos pruriens</name>
    <dbReference type="NCBI Taxonomy" id="157652"/>
    <lineage>
        <taxon>Eukaryota</taxon>
        <taxon>Viridiplantae</taxon>
        <taxon>Streptophyta</taxon>
        <taxon>Embryophyta</taxon>
        <taxon>Tracheophyta</taxon>
        <taxon>Spermatophyta</taxon>
        <taxon>Magnoliopsida</taxon>
        <taxon>eudicotyledons</taxon>
        <taxon>Gunneridae</taxon>
        <taxon>Pentapetalae</taxon>
        <taxon>rosids</taxon>
        <taxon>fabids</taxon>
        <taxon>Fabales</taxon>
        <taxon>Fabaceae</taxon>
        <taxon>Papilionoideae</taxon>
        <taxon>50 kb inversion clade</taxon>
        <taxon>NPAAA clade</taxon>
        <taxon>indigoferoid/millettioid clade</taxon>
        <taxon>Phaseoleae</taxon>
        <taxon>Mucuna</taxon>
    </lineage>
</organism>
<feature type="non-terminal residue" evidence="7">
    <location>
        <position position="87"/>
    </location>
</feature>
<dbReference type="Proteomes" id="UP000257109">
    <property type="component" value="Unassembled WGS sequence"/>
</dbReference>
<accession>A0A371FKM6</accession>
<dbReference type="Gene3D" id="3.40.50.2000">
    <property type="entry name" value="Glycogen Phosphorylase B"/>
    <property type="match status" value="1"/>
</dbReference>
<evidence type="ECO:0000256" key="4">
    <source>
        <dbReference type="ARBA" id="ARBA00022679"/>
    </source>
</evidence>
<comment type="catalytic activity">
    <reaction evidence="5">
        <text>an NDP-alpha-D-glucose + D-fructose = a ribonucleoside 5'-diphosphate + sucrose + H(+)</text>
        <dbReference type="Rhea" id="RHEA:16241"/>
        <dbReference type="ChEBI" id="CHEBI:15378"/>
        <dbReference type="ChEBI" id="CHEBI:17992"/>
        <dbReference type="ChEBI" id="CHEBI:37721"/>
        <dbReference type="ChEBI" id="CHEBI:57930"/>
        <dbReference type="ChEBI" id="CHEBI:76533"/>
        <dbReference type="EC" id="2.4.1.13"/>
    </reaction>
</comment>
<keyword evidence="8" id="KW-1185">Reference proteome</keyword>
<evidence type="ECO:0000313" key="7">
    <source>
        <dbReference type="EMBL" id="RDX78812.1"/>
    </source>
</evidence>
<dbReference type="AlphaFoldDB" id="A0A371FKM6"/>
<dbReference type="OrthoDB" id="1986773at2759"/>
<comment type="similarity">
    <text evidence="1">Belongs to the glycosyltransferase 1 family. Plant sucrose synthase subfamily.</text>
</comment>
<name>A0A371FKM6_MUCPR</name>
<keyword evidence="4" id="KW-0808">Transferase</keyword>